<sequence>MTKSLYQKEHLVHLNKIKNLAPEQLHAFAEFNSTVLKEGALSRKEKEIIAVAIAHVTECPYCIDIHTNSAKAEGATLEELIEAVFVVSGLEAGSAVTHSTHMSNALDTDANDALYNRSNLKNLDQLKAAAPEGFTAYSQFSAAAMKAGILTAKFKEIIAVAVAHATQCPYCIDVHTKNADKQGATKEELAEAVLVTAALLAGGAYAHIANLIESYGE</sequence>
<dbReference type="InterPro" id="IPR029032">
    <property type="entry name" value="AhpD-like"/>
</dbReference>
<reference evidence="2 3" key="1">
    <citation type="submission" date="2021-01" db="EMBL/GenBank/DDBJ databases">
        <title>FDA dAtabase for Regulatory Grade micrObial Sequences (FDA-ARGOS): Supporting development and validation of Infectious Disease Dx tests.</title>
        <authorList>
            <person name="Nelson B."/>
            <person name="Plummer A."/>
            <person name="Tallon L."/>
            <person name="Sadzewicz L."/>
            <person name="Zhao X."/>
            <person name="Boylan J."/>
            <person name="Ott S."/>
            <person name="Bowen H."/>
            <person name="Vavikolanu K."/>
            <person name="Mehta A."/>
            <person name="Aluvathingal J."/>
            <person name="Nadendla S."/>
            <person name="Myers T."/>
            <person name="Yan Y."/>
            <person name="Sichtig H."/>
        </authorList>
    </citation>
    <scope>NUCLEOTIDE SEQUENCE [LARGE SCALE GENOMIC DNA]</scope>
    <source>
        <strain evidence="2 3">FDAARGOS_1161</strain>
    </source>
</reference>
<dbReference type="Proteomes" id="UP000595254">
    <property type="component" value="Chromosome"/>
</dbReference>
<feature type="domain" description="Carboxymuconolactone decarboxylase-like" evidence="1">
    <location>
        <begin position="22"/>
        <end position="99"/>
    </location>
</feature>
<dbReference type="RefSeq" id="WP_040374408.1">
    <property type="nucleotide sequence ID" value="NZ_CP068053.1"/>
</dbReference>
<gene>
    <name evidence="2" type="ORF">I6J18_11680</name>
</gene>
<dbReference type="InterPro" id="IPR004675">
    <property type="entry name" value="AhpD_core"/>
</dbReference>
<dbReference type="PANTHER" id="PTHR33930">
    <property type="entry name" value="ALKYL HYDROPEROXIDE REDUCTASE AHPD"/>
    <property type="match status" value="1"/>
</dbReference>
<evidence type="ECO:0000313" key="3">
    <source>
        <dbReference type="Proteomes" id="UP000595254"/>
    </source>
</evidence>
<evidence type="ECO:0000259" key="1">
    <source>
        <dbReference type="Pfam" id="PF02627"/>
    </source>
</evidence>
<dbReference type="SUPFAM" id="SSF69118">
    <property type="entry name" value="AhpD-like"/>
    <property type="match status" value="2"/>
</dbReference>
<accession>A0A974NRB7</accession>
<dbReference type="EMBL" id="CP068053">
    <property type="protein sequence ID" value="QQT02429.1"/>
    <property type="molecule type" value="Genomic_DNA"/>
</dbReference>
<proteinExistence type="predicted"/>
<dbReference type="Gene3D" id="1.20.1290.10">
    <property type="entry name" value="AhpD-like"/>
    <property type="match status" value="2"/>
</dbReference>
<dbReference type="PANTHER" id="PTHR33930:SF8">
    <property type="entry name" value="4-CARBOXYMUCONOLACTONE DECARBOXYLASE"/>
    <property type="match status" value="1"/>
</dbReference>
<keyword evidence="3" id="KW-1185">Reference proteome</keyword>
<dbReference type="GO" id="GO:0051920">
    <property type="term" value="F:peroxiredoxin activity"/>
    <property type="evidence" value="ECO:0007669"/>
    <property type="project" value="InterPro"/>
</dbReference>
<dbReference type="InterPro" id="IPR003779">
    <property type="entry name" value="CMD-like"/>
</dbReference>
<evidence type="ECO:0000313" key="2">
    <source>
        <dbReference type="EMBL" id="QQT02429.1"/>
    </source>
</evidence>
<organism evidence="2 3">
    <name type="scientific">Peribacillus psychrosaccharolyticus</name>
    <name type="common">Bacillus psychrosaccharolyticus</name>
    <dbReference type="NCBI Taxonomy" id="1407"/>
    <lineage>
        <taxon>Bacteria</taxon>
        <taxon>Bacillati</taxon>
        <taxon>Bacillota</taxon>
        <taxon>Bacilli</taxon>
        <taxon>Bacillales</taxon>
        <taxon>Bacillaceae</taxon>
        <taxon>Peribacillus</taxon>
    </lineage>
</organism>
<feature type="domain" description="Carboxymuconolactone decarboxylase-like" evidence="1">
    <location>
        <begin position="131"/>
        <end position="211"/>
    </location>
</feature>
<dbReference type="AlphaFoldDB" id="A0A974NRB7"/>
<name>A0A974NRB7_PERPY</name>
<dbReference type="KEGG" id="ppsr:I6J18_11680"/>
<dbReference type="NCBIfam" id="TIGR00778">
    <property type="entry name" value="ahpD_dom"/>
    <property type="match status" value="2"/>
</dbReference>
<protein>
    <submittedName>
        <fullName evidence="2">Carboxymuconolactone decarboxylase family protein</fullName>
    </submittedName>
</protein>
<dbReference type="Pfam" id="PF02627">
    <property type="entry name" value="CMD"/>
    <property type="match status" value="2"/>
</dbReference>